<reference evidence="1 2" key="1">
    <citation type="journal article" date="2009" name="Stand. Genomic Sci.">
        <title>Complete genome sequence of Halorhabdus utahensis type strain (AX-2).</title>
        <authorList>
            <person name="Anderson I."/>
            <person name="Tindall B.J."/>
            <person name="Pomrenke H."/>
            <person name="Goker M."/>
            <person name="Lapidus A."/>
            <person name="Nolan M."/>
            <person name="Copeland A."/>
            <person name="Glavina Del Rio T."/>
            <person name="Chen F."/>
            <person name="Tice H."/>
            <person name="Cheng J.F."/>
            <person name="Lucas S."/>
            <person name="Chertkov O."/>
            <person name="Bruce D."/>
            <person name="Brettin T."/>
            <person name="Detter J.C."/>
            <person name="Han C."/>
            <person name="Goodwin L."/>
            <person name="Land M."/>
            <person name="Hauser L."/>
            <person name="Chang Y.J."/>
            <person name="Jeffries C.D."/>
            <person name="Pitluck S."/>
            <person name="Pati A."/>
            <person name="Mavromatis K."/>
            <person name="Ivanova N."/>
            <person name="Ovchinnikova G."/>
            <person name="Chen A."/>
            <person name="Palaniappan K."/>
            <person name="Chain P."/>
            <person name="Rohde M."/>
            <person name="Bristow J."/>
            <person name="Eisen J.A."/>
            <person name="Markowitz V."/>
            <person name="Hugenholtz P."/>
            <person name="Kyrpides N.C."/>
            <person name="Klenk H.P."/>
        </authorList>
    </citation>
    <scope>NUCLEOTIDE SEQUENCE [LARGE SCALE GENOMIC DNA]</scope>
    <source>
        <strain evidence="2">DSM 12940 / JCM 11049 / AX-2</strain>
    </source>
</reference>
<keyword evidence="2" id="KW-1185">Reference proteome</keyword>
<dbReference type="PANTHER" id="PTHR39450:SF1">
    <property type="entry name" value="DUF1667 DOMAIN-CONTAINING PROTEIN"/>
    <property type="match status" value="1"/>
</dbReference>
<dbReference type="RefSeq" id="WP_015788447.1">
    <property type="nucleotide sequence ID" value="NC_013158.1"/>
</dbReference>
<protein>
    <recommendedName>
        <fullName evidence="3">Zinc finger protein</fullName>
    </recommendedName>
</protein>
<gene>
    <name evidence="1" type="ordered locus">Huta_0681</name>
</gene>
<accession>C7NTE5</accession>
<dbReference type="PANTHER" id="PTHR39450">
    <property type="entry name" value="MOLYBDOPTERIN OXIDOREDUCTASE, 4FE-4S CLUSTER-BINDING SUBUNIT"/>
    <property type="match status" value="1"/>
</dbReference>
<dbReference type="InterPro" id="IPR036593">
    <property type="entry name" value="CPE0013-like_sf"/>
</dbReference>
<evidence type="ECO:0008006" key="3">
    <source>
        <dbReference type="Google" id="ProtNLM"/>
    </source>
</evidence>
<dbReference type="Pfam" id="PF07892">
    <property type="entry name" value="DUF1667"/>
    <property type="match status" value="1"/>
</dbReference>
<dbReference type="KEGG" id="hut:Huta_0681"/>
<dbReference type="STRING" id="519442.Huta_0681"/>
<dbReference type="InterPro" id="IPR012460">
    <property type="entry name" value="DUF1667"/>
</dbReference>
<proteinExistence type="predicted"/>
<dbReference type="Proteomes" id="UP000002071">
    <property type="component" value="Chromosome"/>
</dbReference>
<dbReference type="AlphaFoldDB" id="C7NTE5"/>
<dbReference type="EMBL" id="CP001687">
    <property type="protein sequence ID" value="ACV10867.1"/>
    <property type="molecule type" value="Genomic_DNA"/>
</dbReference>
<dbReference type="SUPFAM" id="SSF160148">
    <property type="entry name" value="CPE0013-like"/>
    <property type="match status" value="1"/>
</dbReference>
<dbReference type="OrthoDB" id="84999at2157"/>
<dbReference type="GeneID" id="8382950"/>
<dbReference type="Gene3D" id="3.10.530.10">
    <property type="entry name" value="CPE0013-like"/>
    <property type="match status" value="1"/>
</dbReference>
<evidence type="ECO:0000313" key="2">
    <source>
        <dbReference type="Proteomes" id="UP000002071"/>
    </source>
</evidence>
<dbReference type="GeneID" id="79194275"/>
<dbReference type="SUPFAM" id="SSF53706">
    <property type="entry name" value="Formate dehydrogenase/DMSO reductase, domains 1-3"/>
    <property type="match status" value="1"/>
</dbReference>
<dbReference type="HOGENOM" id="CLU_148086_0_0_2"/>
<sequence>MSPETVEITCIACPVGCDVSIEVEGGEIQSIEGFTCPRGKEYAKEEYRNPTRILPTTARVAGGVLPRVPVKSAEPMPKPELEAAMREIAAVEVQAPVELGDVIVENVCDTDVDIVATRDLPAADEGPKAAD</sequence>
<name>C7NTE5_HALUD</name>
<dbReference type="eggNOG" id="arCOG05739">
    <property type="taxonomic scope" value="Archaea"/>
</dbReference>
<organism evidence="1 2">
    <name type="scientific">Halorhabdus utahensis (strain DSM 12940 / JCM 11049 / AX-2)</name>
    <dbReference type="NCBI Taxonomy" id="519442"/>
    <lineage>
        <taxon>Archaea</taxon>
        <taxon>Methanobacteriati</taxon>
        <taxon>Methanobacteriota</taxon>
        <taxon>Stenosarchaea group</taxon>
        <taxon>Halobacteria</taxon>
        <taxon>Halobacteriales</taxon>
        <taxon>Haloarculaceae</taxon>
        <taxon>Halorhabdus</taxon>
    </lineage>
</organism>
<evidence type="ECO:0000313" key="1">
    <source>
        <dbReference type="EMBL" id="ACV10867.1"/>
    </source>
</evidence>